<organism evidence="2 3">
    <name type="scientific">Salipiger marinus</name>
    <dbReference type="NCBI Taxonomy" id="555512"/>
    <lineage>
        <taxon>Bacteria</taxon>
        <taxon>Pseudomonadati</taxon>
        <taxon>Pseudomonadota</taxon>
        <taxon>Alphaproteobacteria</taxon>
        <taxon>Rhodobacterales</taxon>
        <taxon>Roseobacteraceae</taxon>
        <taxon>Salipiger</taxon>
    </lineage>
</organism>
<sequence length="71" mass="7844">MLPTAVLRPSWLHRLWPLAAAMAGAIELAQPQFGRQATLLHFVASCFGIALTTLASLLTLDVREFLRRGTR</sequence>
<keyword evidence="1" id="KW-0812">Transmembrane</keyword>
<name>A0A1G8UZ97_9RHOB</name>
<feature type="transmembrane region" description="Helical" evidence="1">
    <location>
        <begin position="39"/>
        <end position="60"/>
    </location>
</feature>
<dbReference type="AlphaFoldDB" id="A0A1G8UZ97"/>
<evidence type="ECO:0000256" key="1">
    <source>
        <dbReference type="SAM" id="Phobius"/>
    </source>
</evidence>
<evidence type="ECO:0000313" key="3">
    <source>
        <dbReference type="Proteomes" id="UP000199093"/>
    </source>
</evidence>
<reference evidence="2 3" key="1">
    <citation type="submission" date="2016-10" db="EMBL/GenBank/DDBJ databases">
        <authorList>
            <person name="de Groot N.N."/>
        </authorList>
    </citation>
    <scope>NUCLEOTIDE SEQUENCE [LARGE SCALE GENOMIC DNA]</scope>
    <source>
        <strain evidence="2 3">DSM 26424</strain>
    </source>
</reference>
<accession>A0A1G8UZ97</accession>
<keyword evidence="3" id="KW-1185">Reference proteome</keyword>
<dbReference type="EMBL" id="FNEJ01000057">
    <property type="protein sequence ID" value="SDJ58917.1"/>
    <property type="molecule type" value="Genomic_DNA"/>
</dbReference>
<evidence type="ECO:0000313" key="2">
    <source>
        <dbReference type="EMBL" id="SDJ58917.1"/>
    </source>
</evidence>
<keyword evidence="1" id="KW-0472">Membrane</keyword>
<keyword evidence="1" id="KW-1133">Transmembrane helix</keyword>
<protein>
    <submittedName>
        <fullName evidence="2">Uncharacterized protein</fullName>
    </submittedName>
</protein>
<dbReference type="RefSeq" id="WP_165616959.1">
    <property type="nucleotide sequence ID" value="NZ_FNEJ01000057.1"/>
</dbReference>
<proteinExistence type="predicted"/>
<gene>
    <name evidence="2" type="ORF">SAMN04487993_10573</name>
</gene>
<dbReference type="Proteomes" id="UP000199093">
    <property type="component" value="Unassembled WGS sequence"/>
</dbReference>